<dbReference type="AlphaFoldDB" id="A0A1T4Y053"/>
<dbReference type="Proteomes" id="UP000190105">
    <property type="component" value="Unassembled WGS sequence"/>
</dbReference>
<evidence type="ECO:0000313" key="8">
    <source>
        <dbReference type="EMBL" id="SKA95179.1"/>
    </source>
</evidence>
<feature type="domain" description="GtrA/DPMS transmembrane" evidence="7">
    <location>
        <begin position="20"/>
        <end position="135"/>
    </location>
</feature>
<dbReference type="PANTHER" id="PTHR38459:SF1">
    <property type="entry name" value="PROPHAGE BACTOPRENOL-LINKED GLUCOSE TRANSLOCASE HOMOLOG"/>
    <property type="match status" value="1"/>
</dbReference>
<evidence type="ECO:0000256" key="4">
    <source>
        <dbReference type="ARBA" id="ARBA00022989"/>
    </source>
</evidence>
<evidence type="ECO:0000256" key="1">
    <source>
        <dbReference type="ARBA" id="ARBA00004141"/>
    </source>
</evidence>
<gene>
    <name evidence="8" type="ORF">SAMN05443428_11747</name>
</gene>
<feature type="transmembrane region" description="Helical" evidence="6">
    <location>
        <begin position="51"/>
        <end position="70"/>
    </location>
</feature>
<dbReference type="Pfam" id="PF04138">
    <property type="entry name" value="GtrA_DPMS_TM"/>
    <property type="match status" value="1"/>
</dbReference>
<feature type="transmembrane region" description="Helical" evidence="6">
    <location>
        <begin position="21"/>
        <end position="39"/>
    </location>
</feature>
<dbReference type="EMBL" id="FUYH01000017">
    <property type="protein sequence ID" value="SKA95179.1"/>
    <property type="molecule type" value="Genomic_DNA"/>
</dbReference>
<dbReference type="OrthoDB" id="9812049at2"/>
<keyword evidence="3 6" id="KW-0812">Transmembrane</keyword>
<keyword evidence="5 6" id="KW-0472">Membrane</keyword>
<dbReference type="InterPro" id="IPR051401">
    <property type="entry name" value="GtrA_CellWall_Glycosyl"/>
</dbReference>
<evidence type="ECO:0000256" key="2">
    <source>
        <dbReference type="ARBA" id="ARBA00009399"/>
    </source>
</evidence>
<evidence type="ECO:0000256" key="3">
    <source>
        <dbReference type="ARBA" id="ARBA00022692"/>
    </source>
</evidence>
<feature type="transmembrane region" description="Helical" evidence="6">
    <location>
        <begin position="112"/>
        <end position="133"/>
    </location>
</feature>
<evidence type="ECO:0000256" key="5">
    <source>
        <dbReference type="ARBA" id="ARBA00023136"/>
    </source>
</evidence>
<dbReference type="GO" id="GO:0000271">
    <property type="term" value="P:polysaccharide biosynthetic process"/>
    <property type="evidence" value="ECO:0007669"/>
    <property type="project" value="InterPro"/>
</dbReference>
<comment type="subcellular location">
    <subcellularLocation>
        <location evidence="1">Membrane</location>
        <topology evidence="1">Multi-pass membrane protein</topology>
    </subcellularLocation>
</comment>
<evidence type="ECO:0000259" key="7">
    <source>
        <dbReference type="Pfam" id="PF04138"/>
    </source>
</evidence>
<name>A0A1T4Y053_9CLOT</name>
<evidence type="ECO:0000313" key="9">
    <source>
        <dbReference type="Proteomes" id="UP000190105"/>
    </source>
</evidence>
<protein>
    <submittedName>
        <fullName evidence="8">Putative flippase GtrA (Transmembrane translocase of bactoprenol-linked glucose)</fullName>
    </submittedName>
</protein>
<sequence>MIEAIKSKISFFEKYKKIFRFSLVGVINTLVDFAFFSILNGFTINKMLCQFAGYSMGTVNSFIMNKLWTFEDRKKFKIKAQIIKFAVVNIVSLLISMFFINFFYSILGINVYVSKVLVTLITQLINFAGYRYWVFI</sequence>
<keyword evidence="4 6" id="KW-1133">Transmembrane helix</keyword>
<dbReference type="PANTHER" id="PTHR38459">
    <property type="entry name" value="PROPHAGE BACTOPRENOL-LINKED GLUCOSE TRANSLOCASE HOMOLOG"/>
    <property type="match status" value="1"/>
</dbReference>
<organism evidence="8 9">
    <name type="scientific">Caloramator quimbayensis</name>
    <dbReference type="NCBI Taxonomy" id="1147123"/>
    <lineage>
        <taxon>Bacteria</taxon>
        <taxon>Bacillati</taxon>
        <taxon>Bacillota</taxon>
        <taxon>Clostridia</taxon>
        <taxon>Eubacteriales</taxon>
        <taxon>Clostridiaceae</taxon>
        <taxon>Caloramator</taxon>
    </lineage>
</organism>
<dbReference type="STRING" id="1147123.SAMN05443428_11747"/>
<dbReference type="GO" id="GO:0005886">
    <property type="term" value="C:plasma membrane"/>
    <property type="evidence" value="ECO:0007669"/>
    <property type="project" value="TreeGrafter"/>
</dbReference>
<dbReference type="InterPro" id="IPR007267">
    <property type="entry name" value="GtrA_DPMS_TM"/>
</dbReference>
<evidence type="ECO:0000256" key="6">
    <source>
        <dbReference type="SAM" id="Phobius"/>
    </source>
</evidence>
<dbReference type="RefSeq" id="WP_078697153.1">
    <property type="nucleotide sequence ID" value="NZ_FUYH01000017.1"/>
</dbReference>
<accession>A0A1T4Y053</accession>
<comment type="similarity">
    <text evidence="2">Belongs to the GtrA family.</text>
</comment>
<proteinExistence type="inferred from homology"/>
<keyword evidence="9" id="KW-1185">Reference proteome</keyword>
<reference evidence="9" key="1">
    <citation type="submission" date="2017-02" db="EMBL/GenBank/DDBJ databases">
        <authorList>
            <person name="Varghese N."/>
            <person name="Submissions S."/>
        </authorList>
    </citation>
    <scope>NUCLEOTIDE SEQUENCE [LARGE SCALE GENOMIC DNA]</scope>
    <source>
        <strain evidence="9">USBA 833</strain>
    </source>
</reference>
<feature type="transmembrane region" description="Helical" evidence="6">
    <location>
        <begin position="82"/>
        <end position="106"/>
    </location>
</feature>